<dbReference type="RefSeq" id="WP_311630357.1">
    <property type="nucleotide sequence ID" value="NZ_JAVREN010000011.1"/>
</dbReference>
<evidence type="ECO:0000259" key="3">
    <source>
        <dbReference type="SMART" id="SM00829"/>
    </source>
</evidence>
<evidence type="ECO:0000313" key="5">
    <source>
        <dbReference type="Proteomes" id="UP001183388"/>
    </source>
</evidence>
<dbReference type="PANTHER" id="PTHR48106:SF13">
    <property type="entry name" value="QUINONE OXIDOREDUCTASE-RELATED"/>
    <property type="match status" value="1"/>
</dbReference>
<dbReference type="Gene3D" id="3.90.180.10">
    <property type="entry name" value="Medium-chain alcohol dehydrogenases, catalytic domain"/>
    <property type="match status" value="1"/>
</dbReference>
<dbReference type="InterPro" id="IPR020843">
    <property type="entry name" value="ER"/>
</dbReference>
<dbReference type="InterPro" id="IPR011032">
    <property type="entry name" value="GroES-like_sf"/>
</dbReference>
<dbReference type="SUPFAM" id="SSF50129">
    <property type="entry name" value="GroES-like"/>
    <property type="match status" value="1"/>
</dbReference>
<gene>
    <name evidence="4" type="ORF">RM780_10605</name>
</gene>
<dbReference type="InterPro" id="IPR013149">
    <property type="entry name" value="ADH-like_C"/>
</dbReference>
<dbReference type="Gene3D" id="3.40.50.720">
    <property type="entry name" value="NAD(P)-binding Rossmann-like Domain"/>
    <property type="match status" value="1"/>
</dbReference>
<evidence type="ECO:0000256" key="1">
    <source>
        <dbReference type="ARBA" id="ARBA00022857"/>
    </source>
</evidence>
<comment type="caution">
    <text evidence="4">The sequence shown here is derived from an EMBL/GenBank/DDBJ whole genome shotgun (WGS) entry which is preliminary data.</text>
</comment>
<name>A0ABU2L760_9ACTN</name>
<proteinExistence type="predicted"/>
<protein>
    <submittedName>
        <fullName evidence="4">Zinc-dependent alcohol dehydrogenase family protein</fullName>
    </submittedName>
</protein>
<dbReference type="InterPro" id="IPR036291">
    <property type="entry name" value="NAD(P)-bd_dom_sf"/>
</dbReference>
<dbReference type="EMBL" id="JAVREN010000011">
    <property type="protein sequence ID" value="MDT0307413.1"/>
    <property type="molecule type" value="Genomic_DNA"/>
</dbReference>
<evidence type="ECO:0000313" key="4">
    <source>
        <dbReference type="EMBL" id="MDT0307413.1"/>
    </source>
</evidence>
<dbReference type="CDD" id="cd08268">
    <property type="entry name" value="MDR2"/>
    <property type="match status" value="1"/>
</dbReference>
<accession>A0ABU2L760</accession>
<feature type="domain" description="Enoyl reductase (ER)" evidence="3">
    <location>
        <begin position="11"/>
        <end position="320"/>
    </location>
</feature>
<dbReference type="SMART" id="SM00829">
    <property type="entry name" value="PKS_ER"/>
    <property type="match status" value="1"/>
</dbReference>
<dbReference type="PANTHER" id="PTHR48106">
    <property type="entry name" value="QUINONE OXIDOREDUCTASE PIG3-RELATED"/>
    <property type="match status" value="1"/>
</dbReference>
<dbReference type="SUPFAM" id="SSF51735">
    <property type="entry name" value="NAD(P)-binding Rossmann-fold domains"/>
    <property type="match status" value="1"/>
</dbReference>
<keyword evidence="2" id="KW-0560">Oxidoreductase</keyword>
<dbReference type="Pfam" id="PF00107">
    <property type="entry name" value="ADH_zinc_N"/>
    <property type="match status" value="1"/>
</dbReference>
<keyword evidence="1" id="KW-0521">NADP</keyword>
<dbReference type="InterPro" id="IPR013154">
    <property type="entry name" value="ADH-like_N"/>
</dbReference>
<evidence type="ECO:0000256" key="2">
    <source>
        <dbReference type="ARBA" id="ARBA00023002"/>
    </source>
</evidence>
<reference evidence="5" key="1">
    <citation type="submission" date="2023-07" db="EMBL/GenBank/DDBJ databases">
        <title>30 novel species of actinomycetes from the DSMZ collection.</title>
        <authorList>
            <person name="Nouioui I."/>
        </authorList>
    </citation>
    <scope>NUCLEOTIDE SEQUENCE [LARGE SCALE GENOMIC DNA]</scope>
    <source>
        <strain evidence="5">DSM 44917</strain>
    </source>
</reference>
<dbReference type="Proteomes" id="UP001183388">
    <property type="component" value="Unassembled WGS sequence"/>
</dbReference>
<keyword evidence="5" id="KW-1185">Reference proteome</keyword>
<sequence>MTTAIRFHAYGGPDVLTLQDVEIAPPGPGELRLRVDAIGLNRAESLFRSGTYGEPVRRFPTGLGYEAAGEVEAVGPDVTEFAPGDAVSVLPAFSMTDYHTYAASAIVPARAVVHRPADVDAVTGAAVWMAYLTAHGGLVSTGGLRAGDTVLLTAAASSVGLAAIQVARRVGAVPIATTRSAAKREALLRAGAAEVIVTGGNALLPTADVVFDPVLGPGLADLAAAVRPGGVLVAYGALAGPTIEVPALPLLRSGVQLRGYSVRRTFADPEELRRAVAFVNAGLATGEFRPVVDRVFDGLGRMPEAHRYLESNAQIGKIVVTVRHPSVPRPSN</sequence>
<organism evidence="4 5">
    <name type="scientific">Streptomyces boetiae</name>
    <dbReference type="NCBI Taxonomy" id="3075541"/>
    <lineage>
        <taxon>Bacteria</taxon>
        <taxon>Bacillati</taxon>
        <taxon>Actinomycetota</taxon>
        <taxon>Actinomycetes</taxon>
        <taxon>Kitasatosporales</taxon>
        <taxon>Streptomycetaceae</taxon>
        <taxon>Streptomyces</taxon>
    </lineage>
</organism>
<dbReference type="Pfam" id="PF08240">
    <property type="entry name" value="ADH_N"/>
    <property type="match status" value="1"/>
</dbReference>